<dbReference type="PANTHER" id="PTHR36435:SF1">
    <property type="entry name" value="CAAX AMINO TERMINAL PROTEASE FAMILY PROTEIN"/>
    <property type="match status" value="1"/>
</dbReference>
<keyword evidence="4" id="KW-1185">Reference proteome</keyword>
<protein>
    <submittedName>
        <fullName evidence="3">CAAX amino terminal protease</fullName>
    </submittedName>
</protein>
<proteinExistence type="predicted"/>
<feature type="transmembrane region" description="Helical" evidence="1">
    <location>
        <begin position="71"/>
        <end position="92"/>
    </location>
</feature>
<feature type="transmembrane region" description="Helical" evidence="1">
    <location>
        <begin position="255"/>
        <end position="273"/>
    </location>
</feature>
<dbReference type="STRING" id="1437606.BBOH_0408"/>
<dbReference type="GO" id="GO:0080120">
    <property type="term" value="P:CAAX-box protein maturation"/>
    <property type="evidence" value="ECO:0007669"/>
    <property type="project" value="UniProtKB-ARBA"/>
</dbReference>
<feature type="domain" description="CAAX prenyl protease 2/Lysostaphin resistance protein A-like" evidence="2">
    <location>
        <begin position="162"/>
        <end position="246"/>
    </location>
</feature>
<accession>A0A086ZK84</accession>
<evidence type="ECO:0000259" key="2">
    <source>
        <dbReference type="Pfam" id="PF02517"/>
    </source>
</evidence>
<evidence type="ECO:0000256" key="1">
    <source>
        <dbReference type="SAM" id="Phobius"/>
    </source>
</evidence>
<comment type="caution">
    <text evidence="3">The sequence shown here is derived from an EMBL/GenBank/DDBJ whole genome shotgun (WGS) entry which is preliminary data.</text>
</comment>
<dbReference type="RefSeq" id="WP_033520472.1">
    <property type="nucleotide sequence ID" value="NZ_JDUS01000001.1"/>
</dbReference>
<sequence>MTGATDESVNENVDSRVSVLTAKKAVGRAASFVLAWMLTAGLAGGIVMPFLSMYFDSKGMPNMSSLKVSTAASLIGEPIGSAIVLLYWYSLVSGSQPEYGNRSSLPTHRDTMNVGRLIMIFVLLGTVLLIESGLDQLSRSIIHLSDLSIDNPMDPLVASAGNTWFVWLLMCIVSPVCEELVFRGAILRTLRQYGEMFAIVTSSVLFGLGHMNIYQLPVIFSGLLFGYVACRYSIKYSILLHIVINILASLSIPDSVIWVVEGICAVVAIIVYLKTKGCRAVPWIPDEPHVYRAWRSPLFLVTVAFMVSGIVSQFL</sequence>
<dbReference type="OrthoDB" id="8453431at2"/>
<dbReference type="GO" id="GO:0004175">
    <property type="term" value="F:endopeptidase activity"/>
    <property type="evidence" value="ECO:0007669"/>
    <property type="project" value="UniProtKB-ARBA"/>
</dbReference>
<evidence type="ECO:0000313" key="4">
    <source>
        <dbReference type="Proteomes" id="UP000029096"/>
    </source>
</evidence>
<keyword evidence="1" id="KW-0472">Membrane</keyword>
<keyword evidence="3" id="KW-0645">Protease</keyword>
<dbReference type="Pfam" id="PF02517">
    <property type="entry name" value="Rce1-like"/>
    <property type="match status" value="1"/>
</dbReference>
<dbReference type="EMBL" id="JGYP01000001">
    <property type="protein sequence ID" value="KFI46934.1"/>
    <property type="molecule type" value="Genomic_DNA"/>
</dbReference>
<organism evidence="3 4">
    <name type="scientific">Bifidobacterium bohemicum DSM 22767</name>
    <dbReference type="NCBI Taxonomy" id="1437606"/>
    <lineage>
        <taxon>Bacteria</taxon>
        <taxon>Bacillati</taxon>
        <taxon>Actinomycetota</taxon>
        <taxon>Actinomycetes</taxon>
        <taxon>Bifidobacteriales</taxon>
        <taxon>Bifidobacteriaceae</taxon>
        <taxon>Bifidobacterium</taxon>
    </lineage>
</organism>
<keyword evidence="3" id="KW-0378">Hydrolase</keyword>
<dbReference type="GO" id="GO:0006508">
    <property type="term" value="P:proteolysis"/>
    <property type="evidence" value="ECO:0007669"/>
    <property type="project" value="UniProtKB-KW"/>
</dbReference>
<name>A0A086ZK84_9BIFI</name>
<feature type="transmembrane region" description="Helical" evidence="1">
    <location>
        <begin position="164"/>
        <end position="181"/>
    </location>
</feature>
<feature type="transmembrane region" description="Helical" evidence="1">
    <location>
        <begin position="293"/>
        <end position="311"/>
    </location>
</feature>
<feature type="transmembrane region" description="Helical" evidence="1">
    <location>
        <begin position="193"/>
        <end position="210"/>
    </location>
</feature>
<dbReference type="eggNOG" id="COG1266">
    <property type="taxonomic scope" value="Bacteria"/>
</dbReference>
<gene>
    <name evidence="3" type="ORF">BBOH_0408</name>
</gene>
<reference evidence="3 4" key="1">
    <citation type="submission" date="2014-03" db="EMBL/GenBank/DDBJ databases">
        <title>Genomics of Bifidobacteria.</title>
        <authorList>
            <person name="Ventura M."/>
            <person name="Milani C."/>
            <person name="Lugli G.A."/>
        </authorList>
    </citation>
    <scope>NUCLEOTIDE SEQUENCE [LARGE SCALE GENOMIC DNA]</scope>
    <source>
        <strain evidence="3 4">DSM 22767</strain>
    </source>
</reference>
<dbReference type="PANTHER" id="PTHR36435">
    <property type="entry name" value="SLR1288 PROTEIN"/>
    <property type="match status" value="1"/>
</dbReference>
<dbReference type="AlphaFoldDB" id="A0A086ZK84"/>
<dbReference type="Proteomes" id="UP000029096">
    <property type="component" value="Unassembled WGS sequence"/>
</dbReference>
<feature type="transmembrane region" description="Helical" evidence="1">
    <location>
        <begin position="113"/>
        <end position="130"/>
    </location>
</feature>
<dbReference type="InterPro" id="IPR003675">
    <property type="entry name" value="Rce1/LyrA-like_dom"/>
</dbReference>
<dbReference type="InterPro" id="IPR052710">
    <property type="entry name" value="CAAX_protease"/>
</dbReference>
<keyword evidence="1" id="KW-0812">Transmembrane</keyword>
<evidence type="ECO:0000313" key="3">
    <source>
        <dbReference type="EMBL" id="KFI46934.1"/>
    </source>
</evidence>
<feature type="transmembrane region" description="Helical" evidence="1">
    <location>
        <begin position="32"/>
        <end position="51"/>
    </location>
</feature>
<keyword evidence="1" id="KW-1133">Transmembrane helix</keyword>